<keyword evidence="1" id="KW-0175">Coiled coil</keyword>
<dbReference type="Proteomes" id="UP000177798">
    <property type="component" value="Chromosome 8"/>
</dbReference>
<evidence type="ECO:0000313" key="4">
    <source>
        <dbReference type="Proteomes" id="UP000177798"/>
    </source>
</evidence>
<evidence type="ECO:0000313" key="3">
    <source>
        <dbReference type="EMBL" id="APA11964.1"/>
    </source>
</evidence>
<reference evidence="4" key="1">
    <citation type="journal article" date="2017" name="Genome Biol. Evol.">
        <title>The complete genome sequence of the phytopathogenic fungus Sclerotinia sclerotiorum reveals insights into the genome architecture of broad host range pathogens.</title>
        <authorList>
            <person name="Derbyshire M."/>
            <person name="Denton-Giles M."/>
            <person name="Hegedus D."/>
            <person name="Seifbarghy S."/>
            <person name="Rollins J."/>
            <person name="van Kan J."/>
            <person name="Seidl M.F."/>
            <person name="Faino L."/>
            <person name="Mbengue M."/>
            <person name="Navaud O."/>
            <person name="Raffaele S."/>
            <person name="Hammond-Kosack K."/>
            <person name="Heard S."/>
            <person name="Oliver R."/>
        </authorList>
    </citation>
    <scope>NUCLEOTIDE SEQUENCE [LARGE SCALE GENOMIC DNA]</scope>
    <source>
        <strain evidence="4">ATCC 18683 / 1980 / Ss-1</strain>
    </source>
</reference>
<name>A0A1D9QAI0_SCLS1</name>
<dbReference type="Pfam" id="PF11917">
    <property type="entry name" value="DUF3435"/>
    <property type="match status" value="1"/>
</dbReference>
<feature type="compositionally biased region" description="Basic and acidic residues" evidence="2">
    <location>
        <begin position="128"/>
        <end position="144"/>
    </location>
</feature>
<dbReference type="PANTHER" id="PTHR37535:SF4">
    <property type="entry name" value="FLUG DOMAIN-CONTAINING PROTEIN"/>
    <property type="match status" value="1"/>
</dbReference>
<feature type="region of interest" description="Disordered" evidence="2">
    <location>
        <begin position="523"/>
        <end position="543"/>
    </location>
</feature>
<protein>
    <submittedName>
        <fullName evidence="3">Uncharacterized protein</fullName>
    </submittedName>
</protein>
<accession>A0A1D9QAI0</accession>
<dbReference type="InterPro" id="IPR021842">
    <property type="entry name" value="DUF3435"/>
</dbReference>
<evidence type="ECO:0000256" key="1">
    <source>
        <dbReference type="SAM" id="Coils"/>
    </source>
</evidence>
<feature type="coiled-coil region" evidence="1">
    <location>
        <begin position="401"/>
        <end position="432"/>
    </location>
</feature>
<evidence type="ECO:0000256" key="2">
    <source>
        <dbReference type="SAM" id="MobiDB-lite"/>
    </source>
</evidence>
<feature type="region of interest" description="Disordered" evidence="2">
    <location>
        <begin position="114"/>
        <end position="178"/>
    </location>
</feature>
<dbReference type="AlphaFoldDB" id="A0A1D9QAI0"/>
<organism evidence="3 4">
    <name type="scientific">Sclerotinia sclerotiorum (strain ATCC 18683 / 1980 / Ss-1)</name>
    <name type="common">White mold</name>
    <name type="synonym">Whetzelinia sclerotiorum</name>
    <dbReference type="NCBI Taxonomy" id="665079"/>
    <lineage>
        <taxon>Eukaryota</taxon>
        <taxon>Fungi</taxon>
        <taxon>Dikarya</taxon>
        <taxon>Ascomycota</taxon>
        <taxon>Pezizomycotina</taxon>
        <taxon>Leotiomycetes</taxon>
        <taxon>Helotiales</taxon>
        <taxon>Sclerotiniaceae</taxon>
        <taxon>Sclerotinia</taxon>
    </lineage>
</organism>
<dbReference type="VEuPathDB" id="FungiDB:sscle_08g067340"/>
<proteinExistence type="predicted"/>
<sequence length="543" mass="62130">MMLFLHWVCEIYLAKKRKKGKRKSVNQYWQDFKMLYRRFNSTFYINGTLKDKFGLDTTAKAKPVAGSDDLFLLFIQHWARDESVFPTKDDRYDVATTMLFQSYTGDRSAEFVHSSKGKVGEDPFGNAEIDKDVQPRESSHHDCDDTSDTEDADDSEYDKLDDDMDCRGDPNSGYGTDGTDIAIAENTNEGCTIEISGSGESVPQTCIGVKHDEFGVDNKPKPTTFLFRENPLPILCPISHILTCAIRDDAILVDGYTSAEPFFTTDLGGQGKDTGFEDKLTSYCFRRGTANAVDGVASDAVRDQVMRHDPFTGVFNGAYINNIVRFNVQDAFLESEISDDGLTRAFTHMSIRCNRDVPKEVPTEMMKSLLAADPDVVDLERQFKKLYTQIKRDFKFIRCASQTIRKQYEDVRKNLTNVKKNLKDEIEKEFRKDYFFRVHNEMMKKQLHRPSSKTLEDKEDTPIIQHQLNERYQLQQVLCDFSKDLNQQDIVSRKISAINLMVALASRQEFQTRKPRSALILKDTDKKESPAPASPPHHLMNFL</sequence>
<dbReference type="PANTHER" id="PTHR37535">
    <property type="entry name" value="FLUG DOMAIN PROTEIN"/>
    <property type="match status" value="1"/>
</dbReference>
<dbReference type="EMBL" id="CP017821">
    <property type="protein sequence ID" value="APA11964.1"/>
    <property type="molecule type" value="Genomic_DNA"/>
</dbReference>
<feature type="compositionally biased region" description="Acidic residues" evidence="2">
    <location>
        <begin position="145"/>
        <end position="164"/>
    </location>
</feature>
<dbReference type="OrthoDB" id="4485682at2759"/>
<gene>
    <name evidence="3" type="ORF">sscle_08g067340</name>
</gene>